<protein>
    <recommendedName>
        <fullName evidence="2">Ig-like domain-containing protein</fullName>
    </recommendedName>
</protein>
<evidence type="ECO:0000313" key="3">
    <source>
        <dbReference type="EMBL" id="PIK34156.1"/>
    </source>
</evidence>
<organism evidence="3 4">
    <name type="scientific">Stichopus japonicus</name>
    <name type="common">Sea cucumber</name>
    <dbReference type="NCBI Taxonomy" id="307972"/>
    <lineage>
        <taxon>Eukaryota</taxon>
        <taxon>Metazoa</taxon>
        <taxon>Echinodermata</taxon>
        <taxon>Eleutherozoa</taxon>
        <taxon>Echinozoa</taxon>
        <taxon>Holothuroidea</taxon>
        <taxon>Aspidochirotacea</taxon>
        <taxon>Aspidochirotida</taxon>
        <taxon>Stichopodidae</taxon>
        <taxon>Apostichopus</taxon>
    </lineage>
</organism>
<reference evidence="3 4" key="1">
    <citation type="journal article" date="2017" name="PLoS Biol.">
        <title>The sea cucumber genome provides insights into morphological evolution and visceral regeneration.</title>
        <authorList>
            <person name="Zhang X."/>
            <person name="Sun L."/>
            <person name="Yuan J."/>
            <person name="Sun Y."/>
            <person name="Gao Y."/>
            <person name="Zhang L."/>
            <person name="Li S."/>
            <person name="Dai H."/>
            <person name="Hamel J.F."/>
            <person name="Liu C."/>
            <person name="Yu Y."/>
            <person name="Liu S."/>
            <person name="Lin W."/>
            <person name="Guo K."/>
            <person name="Jin S."/>
            <person name="Xu P."/>
            <person name="Storey K.B."/>
            <person name="Huan P."/>
            <person name="Zhang T."/>
            <person name="Zhou Y."/>
            <person name="Zhang J."/>
            <person name="Lin C."/>
            <person name="Li X."/>
            <person name="Xing L."/>
            <person name="Huo D."/>
            <person name="Sun M."/>
            <person name="Wang L."/>
            <person name="Mercier A."/>
            <person name="Li F."/>
            <person name="Yang H."/>
            <person name="Xiang J."/>
        </authorList>
    </citation>
    <scope>NUCLEOTIDE SEQUENCE [LARGE SCALE GENOMIC DNA]</scope>
    <source>
        <strain evidence="3">Shaxun</strain>
        <tissue evidence="3">Muscle</tissue>
    </source>
</reference>
<evidence type="ECO:0000256" key="1">
    <source>
        <dbReference type="SAM" id="SignalP"/>
    </source>
</evidence>
<sequence>MTDIDIKTILALCGVAILTVSANGNELTGCVAKQFVEYKTRGLIHCKFPPEFISVYWYDVDNSEAKPVLMYDRTTKTVTPEQGIPRINNCSTAGELCILQGIDSRDKLTCTVHGAKPSITLSWSVMIGNVKKAVHAHATIKPSTDWNVTFHSTGVLDLANVTTGGLNLFICSSKLEQIDHRKYSKVLVDMLQADVVNGKTYTDVFRERDKRVELRCSSGNTDNMYVWKKILSHSVELVSYGLDYDMIVAKRLQGRYEVKTDKTLYIDSAQIEDEGKFICISSDGINHYVTAMNLVVLGNLSKLYHNRPFDRLNAT</sequence>
<dbReference type="SUPFAM" id="SSF48726">
    <property type="entry name" value="Immunoglobulin"/>
    <property type="match status" value="2"/>
</dbReference>
<evidence type="ECO:0000259" key="2">
    <source>
        <dbReference type="PROSITE" id="PS50835"/>
    </source>
</evidence>
<feature type="domain" description="Ig-like" evidence="2">
    <location>
        <begin position="85"/>
        <end position="184"/>
    </location>
</feature>
<proteinExistence type="predicted"/>
<dbReference type="InterPro" id="IPR013783">
    <property type="entry name" value="Ig-like_fold"/>
</dbReference>
<dbReference type="EMBL" id="MRZV01002266">
    <property type="protein sequence ID" value="PIK34156.1"/>
    <property type="molecule type" value="Genomic_DNA"/>
</dbReference>
<dbReference type="Proteomes" id="UP000230750">
    <property type="component" value="Unassembled WGS sequence"/>
</dbReference>
<gene>
    <name evidence="3" type="ORF">BSL78_29025</name>
</gene>
<dbReference type="Gene3D" id="2.60.40.10">
    <property type="entry name" value="Immunoglobulins"/>
    <property type="match status" value="1"/>
</dbReference>
<dbReference type="PROSITE" id="PS50835">
    <property type="entry name" value="IG_LIKE"/>
    <property type="match status" value="1"/>
</dbReference>
<dbReference type="InterPro" id="IPR007110">
    <property type="entry name" value="Ig-like_dom"/>
</dbReference>
<feature type="signal peptide" evidence="1">
    <location>
        <begin position="1"/>
        <end position="24"/>
    </location>
</feature>
<dbReference type="AlphaFoldDB" id="A0A2G8JEI3"/>
<keyword evidence="4" id="KW-1185">Reference proteome</keyword>
<dbReference type="InterPro" id="IPR036179">
    <property type="entry name" value="Ig-like_dom_sf"/>
</dbReference>
<name>A0A2G8JEI3_STIJA</name>
<feature type="chain" id="PRO_5013890003" description="Ig-like domain-containing protein" evidence="1">
    <location>
        <begin position="25"/>
        <end position="315"/>
    </location>
</feature>
<accession>A0A2G8JEI3</accession>
<comment type="caution">
    <text evidence="3">The sequence shown here is derived from an EMBL/GenBank/DDBJ whole genome shotgun (WGS) entry which is preliminary data.</text>
</comment>
<keyword evidence="1" id="KW-0732">Signal</keyword>
<evidence type="ECO:0000313" key="4">
    <source>
        <dbReference type="Proteomes" id="UP000230750"/>
    </source>
</evidence>